<dbReference type="STRING" id="230819.A0A5C3KW63"/>
<dbReference type="GO" id="GO:0005525">
    <property type="term" value="F:GTP binding"/>
    <property type="evidence" value="ECO:0007669"/>
    <property type="project" value="InterPro"/>
</dbReference>
<reference evidence="2 3" key="1">
    <citation type="journal article" date="2019" name="Nat. Ecol. Evol.">
        <title>Megaphylogeny resolves global patterns of mushroom evolution.</title>
        <authorList>
            <person name="Varga T."/>
            <person name="Krizsan K."/>
            <person name="Foldi C."/>
            <person name="Dima B."/>
            <person name="Sanchez-Garcia M."/>
            <person name="Sanchez-Ramirez S."/>
            <person name="Szollosi G.J."/>
            <person name="Szarkandi J.G."/>
            <person name="Papp V."/>
            <person name="Albert L."/>
            <person name="Andreopoulos W."/>
            <person name="Angelini C."/>
            <person name="Antonin V."/>
            <person name="Barry K.W."/>
            <person name="Bougher N.L."/>
            <person name="Buchanan P."/>
            <person name="Buyck B."/>
            <person name="Bense V."/>
            <person name="Catcheside P."/>
            <person name="Chovatia M."/>
            <person name="Cooper J."/>
            <person name="Damon W."/>
            <person name="Desjardin D."/>
            <person name="Finy P."/>
            <person name="Geml J."/>
            <person name="Haridas S."/>
            <person name="Hughes K."/>
            <person name="Justo A."/>
            <person name="Karasinski D."/>
            <person name="Kautmanova I."/>
            <person name="Kiss B."/>
            <person name="Kocsube S."/>
            <person name="Kotiranta H."/>
            <person name="LaButti K.M."/>
            <person name="Lechner B.E."/>
            <person name="Liimatainen K."/>
            <person name="Lipzen A."/>
            <person name="Lukacs Z."/>
            <person name="Mihaltcheva S."/>
            <person name="Morgado L.N."/>
            <person name="Niskanen T."/>
            <person name="Noordeloos M.E."/>
            <person name="Ohm R.A."/>
            <person name="Ortiz-Santana B."/>
            <person name="Ovrebo C."/>
            <person name="Racz N."/>
            <person name="Riley R."/>
            <person name="Savchenko A."/>
            <person name="Shiryaev A."/>
            <person name="Soop K."/>
            <person name="Spirin V."/>
            <person name="Szebenyi C."/>
            <person name="Tomsovsky M."/>
            <person name="Tulloss R.E."/>
            <person name="Uehling J."/>
            <person name="Grigoriev I.V."/>
            <person name="Vagvolgyi C."/>
            <person name="Papp T."/>
            <person name="Martin F.M."/>
            <person name="Miettinen O."/>
            <person name="Hibbett D.S."/>
            <person name="Nagy L.G."/>
        </authorList>
    </citation>
    <scope>NUCLEOTIDE SEQUENCE [LARGE SCALE GENOMIC DNA]</scope>
    <source>
        <strain evidence="2 3">CBS 121175</strain>
    </source>
</reference>
<dbReference type="EMBL" id="ML210193">
    <property type="protein sequence ID" value="TFK24901.1"/>
    <property type="molecule type" value="Genomic_DNA"/>
</dbReference>
<organism evidence="2 3">
    <name type="scientific">Coprinopsis marcescibilis</name>
    <name type="common">Agaric fungus</name>
    <name type="synonym">Psathyrella marcescibilis</name>
    <dbReference type="NCBI Taxonomy" id="230819"/>
    <lineage>
        <taxon>Eukaryota</taxon>
        <taxon>Fungi</taxon>
        <taxon>Dikarya</taxon>
        <taxon>Basidiomycota</taxon>
        <taxon>Agaricomycotina</taxon>
        <taxon>Agaricomycetes</taxon>
        <taxon>Agaricomycetidae</taxon>
        <taxon>Agaricales</taxon>
        <taxon>Agaricineae</taxon>
        <taxon>Psathyrellaceae</taxon>
        <taxon>Coprinopsis</taxon>
    </lineage>
</organism>
<dbReference type="CDD" id="cd00882">
    <property type="entry name" value="Ras_like_GTPase"/>
    <property type="match status" value="1"/>
</dbReference>
<protein>
    <recommendedName>
        <fullName evidence="1">G domain-containing protein</fullName>
    </recommendedName>
</protein>
<dbReference type="InterPro" id="IPR027417">
    <property type="entry name" value="P-loop_NTPase"/>
</dbReference>
<gene>
    <name evidence="2" type="ORF">FA15DRAFT_655559</name>
</gene>
<dbReference type="AlphaFoldDB" id="A0A5C3KW63"/>
<evidence type="ECO:0000259" key="1">
    <source>
        <dbReference type="Pfam" id="PF01926"/>
    </source>
</evidence>
<dbReference type="Proteomes" id="UP000307440">
    <property type="component" value="Unassembled WGS sequence"/>
</dbReference>
<evidence type="ECO:0000313" key="3">
    <source>
        <dbReference type="Proteomes" id="UP000307440"/>
    </source>
</evidence>
<accession>A0A5C3KW63</accession>
<dbReference type="SUPFAM" id="SSF52540">
    <property type="entry name" value="P-loop containing nucleoside triphosphate hydrolases"/>
    <property type="match status" value="1"/>
</dbReference>
<sequence length="259" mass="28761">MSAAKCPQGCSDWKQNDSGVLIIGPVGCGKSQLVNNILGRKLADVCHSLVPSKGEGTSEVNIYPHPKSERAEDGRWLLIDTPGLNQGTNKPIVEGISIALAHLYQHGVKVDLVVYLWPIVAARATSSNKEDFEILQRLVGNAMVPDIIFGTTRWPKDEGAVKKAEKSHEELRTSVFTKYMGLQPPSVRLLRLRSPEEAKKVLTTFPPYKKTPQVQTEMGSDGVKWQKTEVGKYLNASSSRLDHLLEDVWKWLTAHKLLK</sequence>
<proteinExistence type="predicted"/>
<dbReference type="Pfam" id="PF01926">
    <property type="entry name" value="MMR_HSR1"/>
    <property type="match status" value="1"/>
</dbReference>
<name>A0A5C3KW63_COPMA</name>
<dbReference type="InterPro" id="IPR006073">
    <property type="entry name" value="GTP-bd"/>
</dbReference>
<keyword evidence="3" id="KW-1185">Reference proteome</keyword>
<dbReference type="Gene3D" id="3.40.50.300">
    <property type="entry name" value="P-loop containing nucleotide triphosphate hydrolases"/>
    <property type="match status" value="1"/>
</dbReference>
<evidence type="ECO:0000313" key="2">
    <source>
        <dbReference type="EMBL" id="TFK24901.1"/>
    </source>
</evidence>
<feature type="domain" description="G" evidence="1">
    <location>
        <begin position="20"/>
        <end position="123"/>
    </location>
</feature>
<dbReference type="OrthoDB" id="8954335at2759"/>